<keyword evidence="7 14" id="KW-0645">Protease</keyword>
<dbReference type="GO" id="GO:0005886">
    <property type="term" value="C:plasma membrane"/>
    <property type="evidence" value="ECO:0007669"/>
    <property type="project" value="UniProtKB-SubCell"/>
</dbReference>
<reference evidence="15 16" key="1">
    <citation type="submission" date="2024-02" db="EMBL/GenBank/DDBJ databases">
        <title>De novo assembly and annotation of 12 fungi associated with fruit tree decline syndrome in Ontario, Canada.</title>
        <authorList>
            <person name="Sulman M."/>
            <person name="Ellouze W."/>
            <person name="Ilyukhin E."/>
        </authorList>
    </citation>
    <scope>NUCLEOTIDE SEQUENCE [LARGE SCALE GENOMIC DNA]</scope>
    <source>
        <strain evidence="15 16">M11/M66-122</strain>
    </source>
</reference>
<dbReference type="GO" id="GO:0004185">
    <property type="term" value="F:serine-type carboxypeptidase activity"/>
    <property type="evidence" value="ECO:0007669"/>
    <property type="project" value="UniProtKB-UniRule"/>
</dbReference>
<sequence length="632" mass="69095">MLLWLGIALFQFGALGAPQQQGECIETTAATLDIFQDVNVSCKEVQAGICGDATSYAGYVNFAPNSMSGVKHDYPVHTLFWYFKSQNNPGGSPLIIWMNGGPGASSILGLFTENGPCHINGALGPEPNPFSWNRDYNILYVDQPVQTGFSYDILKHGMLDLKTGNIIVDGLNELGEGSQTLIPGTFSSQDIKSTANTTENAARHFWNFLQVWLQDFPAHSSSDDSISIWTESYGGRYGPSFAGLIQEQNIRIRSGSLRGAKVLNLTTLGIINGCVDLYVQETSAPEFAYDRNAYGIAGITLDEYQSALVAFSRKDGCQDKIRRCQHAARGQDPGMYGNATDVNIACESASDFCQNEVEGLYINRKKWAFYDIAHCYLDAFPGFESLDYLADEKVREELGVPVNFTVLSNTVGKAFNLTGDYARRDPRGYFEDIASLLDSGIQVAMVYGDRDYACNWIGGERASLSVKYSQSDEFSAAGYANVTLDDPDLPDPVGQVRQHGLFSFTRVYQSGHMVPAYKPKEAYHILHRSMQGRDIATGKTVVTSKYSTDGLFESNQTLKPPSIPPVTCYLRFMQSTCAENQISAIEDGSASISNGVIVDPAPSPEPCPNLPAGFPEGAQGNTKQEDYIVGEL</sequence>
<keyword evidence="10" id="KW-0843">Virulence</keyword>
<keyword evidence="12" id="KW-0449">Lipoprotein</keyword>
<dbReference type="InterPro" id="IPR033124">
    <property type="entry name" value="Ser_caboxypep_his_AS"/>
</dbReference>
<accession>A0AAN9YVK4</accession>
<comment type="function">
    <text evidence="13">Extracellular serine carboxypeptidase that contributes to pathogenicity.</text>
</comment>
<dbReference type="Proteomes" id="UP001320420">
    <property type="component" value="Unassembled WGS sequence"/>
</dbReference>
<dbReference type="PANTHER" id="PTHR11802">
    <property type="entry name" value="SERINE PROTEASE FAMILY S10 SERINE CARBOXYPEPTIDASE"/>
    <property type="match status" value="1"/>
</dbReference>
<dbReference type="EC" id="3.4.16.-" evidence="14"/>
<evidence type="ECO:0000256" key="9">
    <source>
        <dbReference type="ARBA" id="ARBA00022801"/>
    </source>
</evidence>
<evidence type="ECO:0000313" key="16">
    <source>
        <dbReference type="Proteomes" id="UP001320420"/>
    </source>
</evidence>
<dbReference type="AlphaFoldDB" id="A0AAN9YVK4"/>
<dbReference type="PROSITE" id="PS00131">
    <property type="entry name" value="CARBOXYPEPT_SER_SER"/>
    <property type="match status" value="1"/>
</dbReference>
<comment type="subcellular location">
    <subcellularLocation>
        <location evidence="2">Cell membrane</location>
        <topology evidence="2">Lipid-anchor</topology>
        <topology evidence="2">GPI-anchor</topology>
    </subcellularLocation>
</comment>
<keyword evidence="6 14" id="KW-0121">Carboxypeptidase</keyword>
<comment type="caution">
    <text evidence="15">The sequence shown here is derived from an EMBL/GenBank/DDBJ whole genome shotgun (WGS) entry which is preliminary data.</text>
</comment>
<name>A0AAN9YVK4_9PEZI</name>
<dbReference type="PRINTS" id="PR00724">
    <property type="entry name" value="CRBOXYPTASEC"/>
</dbReference>
<keyword evidence="5" id="KW-0336">GPI-anchor</keyword>
<comment type="catalytic activity">
    <reaction evidence="1">
        <text>Preferential release of a C-terminal arginine or lysine residue.</text>
        <dbReference type="EC" id="3.4.16.6"/>
    </reaction>
</comment>
<keyword evidence="4" id="KW-1003">Cell membrane</keyword>
<evidence type="ECO:0000313" key="15">
    <source>
        <dbReference type="EMBL" id="KAK7755465.1"/>
    </source>
</evidence>
<feature type="signal peptide" evidence="14">
    <location>
        <begin position="1"/>
        <end position="16"/>
    </location>
</feature>
<evidence type="ECO:0000256" key="3">
    <source>
        <dbReference type="ARBA" id="ARBA00009431"/>
    </source>
</evidence>
<evidence type="ECO:0000256" key="13">
    <source>
        <dbReference type="ARBA" id="ARBA00037356"/>
    </source>
</evidence>
<dbReference type="GO" id="GO:0098552">
    <property type="term" value="C:side of membrane"/>
    <property type="evidence" value="ECO:0007669"/>
    <property type="project" value="UniProtKB-KW"/>
</dbReference>
<dbReference type="Pfam" id="PF00450">
    <property type="entry name" value="Peptidase_S10"/>
    <property type="match status" value="1"/>
</dbReference>
<dbReference type="GO" id="GO:0000324">
    <property type="term" value="C:fungal-type vacuole"/>
    <property type="evidence" value="ECO:0007669"/>
    <property type="project" value="TreeGrafter"/>
</dbReference>
<proteinExistence type="inferred from homology"/>
<evidence type="ECO:0000256" key="10">
    <source>
        <dbReference type="ARBA" id="ARBA00023026"/>
    </source>
</evidence>
<evidence type="ECO:0000256" key="8">
    <source>
        <dbReference type="ARBA" id="ARBA00022729"/>
    </source>
</evidence>
<evidence type="ECO:0000256" key="5">
    <source>
        <dbReference type="ARBA" id="ARBA00022622"/>
    </source>
</evidence>
<keyword evidence="11" id="KW-0325">Glycoprotein</keyword>
<dbReference type="GO" id="GO:0006508">
    <property type="term" value="P:proteolysis"/>
    <property type="evidence" value="ECO:0007669"/>
    <property type="project" value="UniProtKB-KW"/>
</dbReference>
<evidence type="ECO:0000256" key="1">
    <source>
        <dbReference type="ARBA" id="ARBA00001003"/>
    </source>
</evidence>
<keyword evidence="8 14" id="KW-0732">Signal</keyword>
<dbReference type="Gene3D" id="3.40.50.1820">
    <property type="entry name" value="alpha/beta hydrolase"/>
    <property type="match status" value="1"/>
</dbReference>
<protein>
    <recommendedName>
        <fullName evidence="14">Carboxypeptidase</fullName>
        <ecNumber evidence="14">3.4.16.-</ecNumber>
    </recommendedName>
</protein>
<dbReference type="InterPro" id="IPR029058">
    <property type="entry name" value="AB_hydrolase_fold"/>
</dbReference>
<keyword evidence="9 14" id="KW-0378">Hydrolase</keyword>
<evidence type="ECO:0000256" key="12">
    <source>
        <dbReference type="ARBA" id="ARBA00023288"/>
    </source>
</evidence>
<evidence type="ECO:0000256" key="14">
    <source>
        <dbReference type="RuleBase" id="RU361156"/>
    </source>
</evidence>
<gene>
    <name evidence="15" type="ORF">SLS62_002394</name>
</gene>
<dbReference type="EMBL" id="JAKJXP020000012">
    <property type="protein sequence ID" value="KAK7755465.1"/>
    <property type="molecule type" value="Genomic_DNA"/>
</dbReference>
<dbReference type="SUPFAM" id="SSF53474">
    <property type="entry name" value="alpha/beta-Hydrolases"/>
    <property type="match status" value="1"/>
</dbReference>
<dbReference type="PROSITE" id="PS00560">
    <property type="entry name" value="CARBOXYPEPT_SER_HIS"/>
    <property type="match status" value="1"/>
</dbReference>
<dbReference type="PANTHER" id="PTHR11802:SF189">
    <property type="entry name" value="CARBOXYPEPTIDASE"/>
    <property type="match status" value="1"/>
</dbReference>
<evidence type="ECO:0000256" key="6">
    <source>
        <dbReference type="ARBA" id="ARBA00022645"/>
    </source>
</evidence>
<evidence type="ECO:0000256" key="7">
    <source>
        <dbReference type="ARBA" id="ARBA00022670"/>
    </source>
</evidence>
<keyword evidence="16" id="KW-1185">Reference proteome</keyword>
<feature type="chain" id="PRO_5042671968" description="Carboxypeptidase" evidence="14">
    <location>
        <begin position="17"/>
        <end position="632"/>
    </location>
</feature>
<dbReference type="InterPro" id="IPR001563">
    <property type="entry name" value="Peptidase_S10"/>
</dbReference>
<evidence type="ECO:0000256" key="4">
    <source>
        <dbReference type="ARBA" id="ARBA00022475"/>
    </source>
</evidence>
<evidence type="ECO:0000256" key="11">
    <source>
        <dbReference type="ARBA" id="ARBA00023180"/>
    </source>
</evidence>
<keyword evidence="5" id="KW-0472">Membrane</keyword>
<dbReference type="InterPro" id="IPR018202">
    <property type="entry name" value="Ser_caboxypep_ser_AS"/>
</dbReference>
<comment type="similarity">
    <text evidence="3 14">Belongs to the peptidase S10 family.</text>
</comment>
<evidence type="ECO:0000256" key="2">
    <source>
        <dbReference type="ARBA" id="ARBA00004609"/>
    </source>
</evidence>
<organism evidence="15 16">
    <name type="scientific">Diatrype stigma</name>
    <dbReference type="NCBI Taxonomy" id="117547"/>
    <lineage>
        <taxon>Eukaryota</taxon>
        <taxon>Fungi</taxon>
        <taxon>Dikarya</taxon>
        <taxon>Ascomycota</taxon>
        <taxon>Pezizomycotina</taxon>
        <taxon>Sordariomycetes</taxon>
        <taxon>Xylariomycetidae</taxon>
        <taxon>Xylariales</taxon>
        <taxon>Diatrypaceae</taxon>
        <taxon>Diatrype</taxon>
    </lineage>
</organism>